<reference evidence="2" key="1">
    <citation type="submission" date="2014-09" db="EMBL/GenBank/DDBJ databases">
        <authorList>
            <person name="Magalhaes I.L.F."/>
            <person name="Oliveira U."/>
            <person name="Santos F.R."/>
            <person name="Vidigal T.H.D.A."/>
            <person name="Brescovit A.D."/>
            <person name="Santos A.J."/>
        </authorList>
    </citation>
    <scope>NUCLEOTIDE SEQUENCE</scope>
    <source>
        <tissue evidence="2">Shoot tissue taken approximately 20 cm above the soil surface</tissue>
    </source>
</reference>
<accession>A0A0A8XMS9</accession>
<feature type="region of interest" description="Disordered" evidence="1">
    <location>
        <begin position="1"/>
        <end position="24"/>
    </location>
</feature>
<dbReference type="AlphaFoldDB" id="A0A0A8XMS9"/>
<proteinExistence type="predicted"/>
<evidence type="ECO:0000313" key="2">
    <source>
        <dbReference type="EMBL" id="JAD14334.1"/>
    </source>
</evidence>
<organism evidence="2">
    <name type="scientific">Arundo donax</name>
    <name type="common">Giant reed</name>
    <name type="synonym">Donax arundinaceus</name>
    <dbReference type="NCBI Taxonomy" id="35708"/>
    <lineage>
        <taxon>Eukaryota</taxon>
        <taxon>Viridiplantae</taxon>
        <taxon>Streptophyta</taxon>
        <taxon>Embryophyta</taxon>
        <taxon>Tracheophyta</taxon>
        <taxon>Spermatophyta</taxon>
        <taxon>Magnoliopsida</taxon>
        <taxon>Liliopsida</taxon>
        <taxon>Poales</taxon>
        <taxon>Poaceae</taxon>
        <taxon>PACMAD clade</taxon>
        <taxon>Arundinoideae</taxon>
        <taxon>Arundineae</taxon>
        <taxon>Arundo</taxon>
    </lineage>
</organism>
<name>A0A0A8XMS9_ARUDO</name>
<reference evidence="2" key="2">
    <citation type="journal article" date="2015" name="Data Brief">
        <title>Shoot transcriptome of the giant reed, Arundo donax.</title>
        <authorList>
            <person name="Barrero R.A."/>
            <person name="Guerrero F.D."/>
            <person name="Moolhuijzen P."/>
            <person name="Goolsby J.A."/>
            <person name="Tidwell J."/>
            <person name="Bellgard S.E."/>
            <person name="Bellgard M.I."/>
        </authorList>
    </citation>
    <scope>NUCLEOTIDE SEQUENCE</scope>
    <source>
        <tissue evidence="2">Shoot tissue taken approximately 20 cm above the soil surface</tissue>
    </source>
</reference>
<protein>
    <submittedName>
        <fullName evidence="2">Uncharacterized protein</fullName>
    </submittedName>
</protein>
<sequence>MAPSSTVCCPSSPAIARHSAEPPR</sequence>
<dbReference type="EMBL" id="GBRH01283561">
    <property type="protein sequence ID" value="JAD14334.1"/>
    <property type="molecule type" value="Transcribed_RNA"/>
</dbReference>
<evidence type="ECO:0000256" key="1">
    <source>
        <dbReference type="SAM" id="MobiDB-lite"/>
    </source>
</evidence>